<keyword evidence="3" id="KW-0998">Cell outer membrane</keyword>
<dbReference type="PANTHER" id="PTHR30329:SF21">
    <property type="entry name" value="LIPOPROTEIN YIAD-RELATED"/>
    <property type="match status" value="1"/>
</dbReference>
<dbReference type="Pfam" id="PF00691">
    <property type="entry name" value="OmpA"/>
    <property type="match status" value="1"/>
</dbReference>
<gene>
    <name evidence="6" type="ORF">C3F09_05225</name>
</gene>
<dbReference type="InterPro" id="IPR039567">
    <property type="entry name" value="Gly-zipper"/>
</dbReference>
<feature type="domain" description="OmpA-like" evidence="5">
    <location>
        <begin position="92"/>
        <end position="210"/>
    </location>
</feature>
<dbReference type="CDD" id="cd07185">
    <property type="entry name" value="OmpA_C-like"/>
    <property type="match status" value="1"/>
</dbReference>
<dbReference type="InterPro" id="IPR006664">
    <property type="entry name" value="OMP_bac"/>
</dbReference>
<dbReference type="EMBL" id="PQAP01000053">
    <property type="protein sequence ID" value="PWB73505.1"/>
    <property type="molecule type" value="Genomic_DNA"/>
</dbReference>
<comment type="caution">
    <text evidence="6">The sequence shown here is derived from an EMBL/GenBank/DDBJ whole genome shotgun (WGS) entry which is preliminary data.</text>
</comment>
<dbReference type="GO" id="GO:0009279">
    <property type="term" value="C:cell outer membrane"/>
    <property type="evidence" value="ECO:0007669"/>
    <property type="project" value="UniProtKB-SubCell"/>
</dbReference>
<evidence type="ECO:0000256" key="2">
    <source>
        <dbReference type="ARBA" id="ARBA00023136"/>
    </source>
</evidence>
<evidence type="ECO:0000256" key="3">
    <source>
        <dbReference type="ARBA" id="ARBA00023237"/>
    </source>
</evidence>
<dbReference type="SUPFAM" id="SSF103088">
    <property type="entry name" value="OmpA-like"/>
    <property type="match status" value="1"/>
</dbReference>
<evidence type="ECO:0000256" key="4">
    <source>
        <dbReference type="PROSITE-ProRule" id="PRU00473"/>
    </source>
</evidence>
<sequence length="221" mass="23014">MRRIVVTLVVAALAIGSLSCSNWKKRDKGAAIGAATGAVVGGVIGNKAGNTAIGAIMGAVIGGAAGAYIGNQMDQQAEEMKADLAGAKIERVGEGIKITFESGILFDVDKSNLRPEAQTNLAKLATILNKYPDTDVLVEGHTDATGGEEHNMDLSIRRANSVGTYLTGQSVLGNRLKMMGYGETQPTATNDTPEGRQLNRRVEIAVYANDKLKAAAKAAQG</sequence>
<dbReference type="PROSITE" id="PS51257">
    <property type="entry name" value="PROKAR_LIPOPROTEIN"/>
    <property type="match status" value="1"/>
</dbReference>
<dbReference type="PRINTS" id="PR01021">
    <property type="entry name" value="OMPADOMAIN"/>
</dbReference>
<name>A0A855X2N5_9BACT</name>
<organism evidence="6 7">
    <name type="scientific">candidate division GN15 bacterium</name>
    <dbReference type="NCBI Taxonomy" id="2072418"/>
    <lineage>
        <taxon>Bacteria</taxon>
        <taxon>candidate division GN15</taxon>
    </lineage>
</organism>
<dbReference type="Pfam" id="PF13488">
    <property type="entry name" value="Gly-zipper_Omp"/>
    <property type="match status" value="1"/>
</dbReference>
<dbReference type="PANTHER" id="PTHR30329">
    <property type="entry name" value="STATOR ELEMENT OF FLAGELLAR MOTOR COMPLEX"/>
    <property type="match status" value="1"/>
</dbReference>
<proteinExistence type="predicted"/>
<accession>A0A855X2N5</accession>
<dbReference type="PROSITE" id="PS51123">
    <property type="entry name" value="OMPA_2"/>
    <property type="match status" value="1"/>
</dbReference>
<keyword evidence="2 4" id="KW-0472">Membrane</keyword>
<dbReference type="InterPro" id="IPR050330">
    <property type="entry name" value="Bact_OuterMem_StrucFunc"/>
</dbReference>
<dbReference type="InterPro" id="IPR006665">
    <property type="entry name" value="OmpA-like"/>
</dbReference>
<dbReference type="AlphaFoldDB" id="A0A855X2N5"/>
<dbReference type="Proteomes" id="UP000250918">
    <property type="component" value="Unassembled WGS sequence"/>
</dbReference>
<evidence type="ECO:0000313" key="6">
    <source>
        <dbReference type="EMBL" id="PWB73505.1"/>
    </source>
</evidence>
<dbReference type="InterPro" id="IPR036737">
    <property type="entry name" value="OmpA-like_sf"/>
</dbReference>
<evidence type="ECO:0000313" key="7">
    <source>
        <dbReference type="Proteomes" id="UP000250918"/>
    </source>
</evidence>
<comment type="subcellular location">
    <subcellularLocation>
        <location evidence="1">Cell outer membrane</location>
    </subcellularLocation>
</comment>
<evidence type="ECO:0000256" key="1">
    <source>
        <dbReference type="ARBA" id="ARBA00004442"/>
    </source>
</evidence>
<dbReference type="PRINTS" id="PR01023">
    <property type="entry name" value="NAFLGMOTY"/>
</dbReference>
<evidence type="ECO:0000259" key="5">
    <source>
        <dbReference type="PROSITE" id="PS51123"/>
    </source>
</evidence>
<reference evidence="6 7" key="1">
    <citation type="journal article" date="2018" name="ISME J.">
        <title>A methanotrophic archaeon couples anaerobic oxidation of methane to Fe(III) reduction.</title>
        <authorList>
            <person name="Cai C."/>
            <person name="Leu A.O."/>
            <person name="Xie G.J."/>
            <person name="Guo J."/>
            <person name="Feng Y."/>
            <person name="Zhao J.X."/>
            <person name="Tyson G.W."/>
            <person name="Yuan Z."/>
            <person name="Hu S."/>
        </authorList>
    </citation>
    <scope>NUCLEOTIDE SEQUENCE [LARGE SCALE GENOMIC DNA]</scope>
    <source>
        <strain evidence="6">FeB_12</strain>
    </source>
</reference>
<dbReference type="Gene3D" id="3.30.1330.60">
    <property type="entry name" value="OmpA-like domain"/>
    <property type="match status" value="1"/>
</dbReference>
<protein>
    <recommendedName>
        <fullName evidence="5">OmpA-like domain-containing protein</fullName>
    </recommendedName>
</protein>